<keyword evidence="2" id="KW-1185">Reference proteome</keyword>
<organism evidence="1 2">
    <name type="scientific">Candidatus Mycobacterium methanotrophicum</name>
    <dbReference type="NCBI Taxonomy" id="2943498"/>
    <lineage>
        <taxon>Bacteria</taxon>
        <taxon>Bacillati</taxon>
        <taxon>Actinomycetota</taxon>
        <taxon>Actinomycetes</taxon>
        <taxon>Mycobacteriales</taxon>
        <taxon>Mycobacteriaceae</taxon>
        <taxon>Mycobacterium</taxon>
    </lineage>
</organism>
<dbReference type="Proteomes" id="UP001056610">
    <property type="component" value="Chromosome"/>
</dbReference>
<protein>
    <recommendedName>
        <fullName evidence="3">RNA polymerase subunit sigma-70</fullName>
    </recommendedName>
</protein>
<evidence type="ECO:0000313" key="2">
    <source>
        <dbReference type="Proteomes" id="UP001056610"/>
    </source>
</evidence>
<accession>A0ABY4QQK9</accession>
<dbReference type="EMBL" id="CP097320">
    <property type="protein sequence ID" value="UQX12532.1"/>
    <property type="molecule type" value="Genomic_DNA"/>
</dbReference>
<dbReference type="RefSeq" id="WP_219069558.1">
    <property type="nucleotide sequence ID" value="NZ_CP097320.1"/>
</dbReference>
<reference evidence="1" key="1">
    <citation type="submission" date="2022-05" db="EMBL/GenBank/DDBJ databases">
        <title>A methanotrophic Mycobacterium dominates a cave microbial ecosystem.</title>
        <authorList>
            <person name="Van Spanning R.J.M."/>
            <person name="Guan Q."/>
            <person name="Melkonian C."/>
            <person name="Gallant J."/>
            <person name="Polerecky L."/>
            <person name="Flot J.-F."/>
            <person name="Brandt B.W."/>
            <person name="Braster M."/>
            <person name="Iturbe Espinoza P."/>
            <person name="Aerts J."/>
            <person name="Meima-Franke M."/>
            <person name="Piersma S.R."/>
            <person name="Bunduc C."/>
            <person name="Ummels R."/>
            <person name="Pain A."/>
            <person name="Fleming E.J."/>
            <person name="van der Wel N."/>
            <person name="Gherman V.D."/>
            <person name="Sarbu S.M."/>
            <person name="Bodelier P.L.E."/>
            <person name="Bitter W."/>
        </authorList>
    </citation>
    <scope>NUCLEOTIDE SEQUENCE</scope>
    <source>
        <strain evidence="1">Sulfur Cave</strain>
    </source>
</reference>
<name>A0ABY4QQK9_9MYCO</name>
<sequence>MPRTREQLQQAADAAERWLDSLDPAAIASPDADASRLRRIGDAVRAVAKSQVELADAVAEARAHGHTWTQIAAMLGTSRQAAQERYGELAERP</sequence>
<evidence type="ECO:0000313" key="1">
    <source>
        <dbReference type="EMBL" id="UQX12532.1"/>
    </source>
</evidence>
<gene>
    <name evidence="1" type="ORF">M5I08_10085</name>
</gene>
<evidence type="ECO:0008006" key="3">
    <source>
        <dbReference type="Google" id="ProtNLM"/>
    </source>
</evidence>
<proteinExistence type="predicted"/>